<dbReference type="InterPro" id="IPR000182">
    <property type="entry name" value="GNAT_dom"/>
</dbReference>
<dbReference type="InterPro" id="IPR016181">
    <property type="entry name" value="Acyl_CoA_acyltransferase"/>
</dbReference>
<sequence>MVPLPSPAAPDAGAAHDAAQDGAGAPRPVVRPATRADLPAVADILEPYVARTAVTFDEDPPTLDAWSTRFADLAARGLPFLVAELDEAVVGYAYASPWRPKAAYRYTVENSIYLAPEAQGRGVGTRLLSALLDACSLAGVRQVVAVVADDPAAAGSLPLHRKLGFEVAGVLRDVGVKHGRSVSTMLLQRTLV</sequence>
<comment type="caution">
    <text evidence="3">The sequence shown here is derived from an EMBL/GenBank/DDBJ whole genome shotgun (WGS) entry which is preliminary data.</text>
</comment>
<dbReference type="PANTHER" id="PTHR43072">
    <property type="entry name" value="N-ACETYLTRANSFERASE"/>
    <property type="match status" value="1"/>
</dbReference>
<accession>A0ABN2JR46</accession>
<dbReference type="CDD" id="cd04301">
    <property type="entry name" value="NAT_SF"/>
    <property type="match status" value="1"/>
</dbReference>
<evidence type="ECO:0000313" key="3">
    <source>
        <dbReference type="EMBL" id="GAA1736256.1"/>
    </source>
</evidence>
<dbReference type="Pfam" id="PF00583">
    <property type="entry name" value="Acetyltransf_1"/>
    <property type="match status" value="1"/>
</dbReference>
<evidence type="ECO:0000256" key="1">
    <source>
        <dbReference type="SAM" id="MobiDB-lite"/>
    </source>
</evidence>
<dbReference type="PROSITE" id="PS51186">
    <property type="entry name" value="GNAT"/>
    <property type="match status" value="1"/>
</dbReference>
<feature type="compositionally biased region" description="Low complexity" evidence="1">
    <location>
        <begin position="9"/>
        <end position="26"/>
    </location>
</feature>
<dbReference type="Gene3D" id="3.40.630.30">
    <property type="match status" value="1"/>
</dbReference>
<dbReference type="EMBL" id="BAAAPM010000008">
    <property type="protein sequence ID" value="GAA1736256.1"/>
    <property type="molecule type" value="Genomic_DNA"/>
</dbReference>
<keyword evidence="4" id="KW-1185">Reference proteome</keyword>
<organism evidence="3 4">
    <name type="scientific">Isoptericola hypogeus</name>
    <dbReference type="NCBI Taxonomy" id="300179"/>
    <lineage>
        <taxon>Bacteria</taxon>
        <taxon>Bacillati</taxon>
        <taxon>Actinomycetota</taxon>
        <taxon>Actinomycetes</taxon>
        <taxon>Micrococcales</taxon>
        <taxon>Promicromonosporaceae</taxon>
        <taxon>Isoptericola</taxon>
    </lineage>
</organism>
<evidence type="ECO:0000259" key="2">
    <source>
        <dbReference type="PROSITE" id="PS51186"/>
    </source>
</evidence>
<name>A0ABN2JR46_9MICO</name>
<dbReference type="PANTHER" id="PTHR43072:SF8">
    <property type="entry name" value="ACYLTRANSFERASE FABY-RELATED"/>
    <property type="match status" value="1"/>
</dbReference>
<dbReference type="SUPFAM" id="SSF55729">
    <property type="entry name" value="Acyl-CoA N-acyltransferases (Nat)"/>
    <property type="match status" value="1"/>
</dbReference>
<evidence type="ECO:0000313" key="4">
    <source>
        <dbReference type="Proteomes" id="UP001501138"/>
    </source>
</evidence>
<protein>
    <submittedName>
        <fullName evidence="3">GNAT family N-acetyltransferase</fullName>
    </submittedName>
</protein>
<reference evidence="3 4" key="1">
    <citation type="journal article" date="2019" name="Int. J. Syst. Evol. Microbiol.">
        <title>The Global Catalogue of Microorganisms (GCM) 10K type strain sequencing project: providing services to taxonomists for standard genome sequencing and annotation.</title>
        <authorList>
            <consortium name="The Broad Institute Genomics Platform"/>
            <consortium name="The Broad Institute Genome Sequencing Center for Infectious Disease"/>
            <person name="Wu L."/>
            <person name="Ma J."/>
        </authorList>
    </citation>
    <scope>NUCLEOTIDE SEQUENCE [LARGE SCALE GENOMIC DNA]</scope>
    <source>
        <strain evidence="3 4">JCM 15589</strain>
    </source>
</reference>
<dbReference type="Proteomes" id="UP001501138">
    <property type="component" value="Unassembled WGS sequence"/>
</dbReference>
<gene>
    <name evidence="3" type="ORF">GCM10009809_34310</name>
</gene>
<proteinExistence type="predicted"/>
<feature type="domain" description="N-acetyltransferase" evidence="2">
    <location>
        <begin position="28"/>
        <end position="192"/>
    </location>
</feature>
<feature type="region of interest" description="Disordered" evidence="1">
    <location>
        <begin position="1"/>
        <end position="31"/>
    </location>
</feature>
<dbReference type="RefSeq" id="WP_344249890.1">
    <property type="nucleotide sequence ID" value="NZ_BAAAPM010000008.1"/>
</dbReference>